<gene>
    <name evidence="2" type="ORF">Y717_18965</name>
</gene>
<proteinExistence type="predicted"/>
<reference evidence="2 3" key="1">
    <citation type="submission" date="2013-12" db="EMBL/GenBank/DDBJ databases">
        <title>Annotated genome of Streptomyces scopuliridis.</title>
        <authorList>
            <person name="Olson J.B."/>
        </authorList>
    </citation>
    <scope>NUCLEOTIDE SEQUENCE [LARGE SCALE GENOMIC DNA]</scope>
    <source>
        <strain evidence="2 3">RB72</strain>
    </source>
</reference>
<dbReference type="GeneID" id="95541060"/>
<organism evidence="2 3">
    <name type="scientific">Streptomyces scopuliridis RB72</name>
    <dbReference type="NCBI Taxonomy" id="1440053"/>
    <lineage>
        <taxon>Bacteria</taxon>
        <taxon>Bacillati</taxon>
        <taxon>Actinomycetota</taxon>
        <taxon>Actinomycetes</taxon>
        <taxon>Kitasatosporales</taxon>
        <taxon>Streptomycetaceae</taxon>
        <taxon>Streptomyces</taxon>
    </lineage>
</organism>
<evidence type="ECO:0000313" key="2">
    <source>
        <dbReference type="EMBL" id="PVE08184.1"/>
    </source>
</evidence>
<evidence type="ECO:0008006" key="4">
    <source>
        <dbReference type="Google" id="ProtNLM"/>
    </source>
</evidence>
<evidence type="ECO:0000313" key="3">
    <source>
        <dbReference type="Proteomes" id="UP000245992"/>
    </source>
</evidence>
<dbReference type="RefSeq" id="WP_326609807.1">
    <property type="nucleotide sequence ID" value="NZ_AZSP01000262.1"/>
</dbReference>
<name>A0A2T7SZ87_9ACTN</name>
<evidence type="ECO:0000256" key="1">
    <source>
        <dbReference type="SAM" id="Phobius"/>
    </source>
</evidence>
<protein>
    <recommendedName>
        <fullName evidence="4">Oxalate:formate antiporter</fullName>
    </recommendedName>
</protein>
<keyword evidence="1" id="KW-1133">Transmembrane helix</keyword>
<comment type="caution">
    <text evidence="2">The sequence shown here is derived from an EMBL/GenBank/DDBJ whole genome shotgun (WGS) entry which is preliminary data.</text>
</comment>
<sequence>MTTSPANSTAPAESRRTGLIVFAWLWVGIPLAYGVYELVLKAAQLFTG</sequence>
<dbReference type="Proteomes" id="UP000245992">
    <property type="component" value="Unassembled WGS sequence"/>
</dbReference>
<keyword evidence="3" id="KW-1185">Reference proteome</keyword>
<dbReference type="STRING" id="1440053.GCA_000718095_01293"/>
<accession>A0A2T7SZ87</accession>
<dbReference type="AlphaFoldDB" id="A0A2T7SZ87"/>
<keyword evidence="1" id="KW-0472">Membrane</keyword>
<dbReference type="EMBL" id="AZSP01000262">
    <property type="protein sequence ID" value="PVE08184.1"/>
    <property type="molecule type" value="Genomic_DNA"/>
</dbReference>
<keyword evidence="1" id="KW-0812">Transmembrane</keyword>
<feature type="transmembrane region" description="Helical" evidence="1">
    <location>
        <begin position="20"/>
        <end position="40"/>
    </location>
</feature>